<dbReference type="AlphaFoldDB" id="A0A1V1HZE0"/>
<dbReference type="PANTHER" id="PTHR42794:SF1">
    <property type="entry name" value="HEMIN IMPORT ATP-BINDING PROTEIN HMUV"/>
    <property type="match status" value="1"/>
</dbReference>
<dbReference type="InterPro" id="IPR003439">
    <property type="entry name" value="ABC_transporter-like_ATP-bd"/>
</dbReference>
<organism evidence="6 7">
    <name type="scientific">Romboutsia ilealis</name>
    <dbReference type="NCBI Taxonomy" id="1115758"/>
    <lineage>
        <taxon>Bacteria</taxon>
        <taxon>Bacillati</taxon>
        <taxon>Bacillota</taxon>
        <taxon>Clostridia</taxon>
        <taxon>Peptostreptococcales</taxon>
        <taxon>Peptostreptococcaceae</taxon>
        <taxon>Romboutsia</taxon>
    </lineage>
</organism>
<dbReference type="Gene3D" id="3.40.50.300">
    <property type="entry name" value="P-loop containing nucleotide triphosphate hydrolases"/>
    <property type="match status" value="1"/>
</dbReference>
<feature type="domain" description="ABC transporter" evidence="5">
    <location>
        <begin position="14"/>
        <end position="250"/>
    </location>
</feature>
<evidence type="ECO:0000256" key="2">
    <source>
        <dbReference type="ARBA" id="ARBA00022741"/>
    </source>
</evidence>
<keyword evidence="7" id="KW-1185">Reference proteome</keyword>
<dbReference type="GO" id="GO:0005524">
    <property type="term" value="F:ATP binding"/>
    <property type="evidence" value="ECO:0007669"/>
    <property type="project" value="UniProtKB-KW"/>
</dbReference>
<dbReference type="GO" id="GO:0016887">
    <property type="term" value="F:ATP hydrolysis activity"/>
    <property type="evidence" value="ECO:0007669"/>
    <property type="project" value="InterPro"/>
</dbReference>
<dbReference type="PROSITE" id="PS00211">
    <property type="entry name" value="ABC_TRANSPORTER_1"/>
    <property type="match status" value="1"/>
</dbReference>
<evidence type="ECO:0000256" key="1">
    <source>
        <dbReference type="ARBA" id="ARBA00022448"/>
    </source>
</evidence>
<keyword evidence="3 6" id="KW-0067">ATP-binding</keyword>
<dbReference type="SMART" id="SM00382">
    <property type="entry name" value="AAA"/>
    <property type="match status" value="1"/>
</dbReference>
<accession>A0A1V1HZE0</accession>
<keyword evidence="4" id="KW-1278">Translocase</keyword>
<reference evidence="6 7" key="1">
    <citation type="submission" date="2014-04" db="EMBL/GenBank/DDBJ databases">
        <authorList>
            <person name="Hornung B.V."/>
        </authorList>
    </citation>
    <scope>NUCLEOTIDE SEQUENCE [LARGE SCALE GENOMIC DNA]</scope>
    <source>
        <strain evidence="6 7">CRIB</strain>
    </source>
</reference>
<keyword evidence="1" id="KW-0813">Transport</keyword>
<sequence length="263" mass="30168">MHISILKIKGDRMLKIKELYSGYNGVDIIKNINLQVNRGEILFIIGPNGCGKSTLLKSIANLIEYRGTIKFEGVDSNIHVRKIFAQKVGLMSQLSEIHFPYTVYETVSLGRYPYLKGTFSSLSKEDIKIILESIEKVGLMDYRDKMITELSGGQIQRVFLAKLFAQNPEIILLDEPTNHLDFKYQVELLDHVKRWAKTNKKIVIGVLHDLNLVHYFADKVIMLDNGEIVSEGTSMEVLNNDKLKDVYDIDIKSFMKNILNKWE</sequence>
<dbReference type="InterPro" id="IPR003593">
    <property type="entry name" value="AAA+_ATPase"/>
</dbReference>
<dbReference type="Proteomes" id="UP000245622">
    <property type="component" value="Chromosome 1"/>
</dbReference>
<evidence type="ECO:0000313" key="6">
    <source>
        <dbReference type="EMBL" id="CED93338.1"/>
    </source>
</evidence>
<evidence type="ECO:0000256" key="4">
    <source>
        <dbReference type="ARBA" id="ARBA00022967"/>
    </source>
</evidence>
<dbReference type="Pfam" id="PF00005">
    <property type="entry name" value="ABC_tran"/>
    <property type="match status" value="1"/>
</dbReference>
<dbReference type="FunFam" id="3.40.50.300:FF:000134">
    <property type="entry name" value="Iron-enterobactin ABC transporter ATP-binding protein"/>
    <property type="match status" value="1"/>
</dbReference>
<dbReference type="InterPro" id="IPR017871">
    <property type="entry name" value="ABC_transporter-like_CS"/>
</dbReference>
<dbReference type="PANTHER" id="PTHR42794">
    <property type="entry name" value="HEMIN IMPORT ATP-BINDING PROTEIN HMUV"/>
    <property type="match status" value="1"/>
</dbReference>
<dbReference type="EMBL" id="LN555523">
    <property type="protein sequence ID" value="CED93338.1"/>
    <property type="molecule type" value="Genomic_DNA"/>
</dbReference>
<dbReference type="SUPFAM" id="SSF52540">
    <property type="entry name" value="P-loop containing nucleoside triphosphate hydrolases"/>
    <property type="match status" value="1"/>
</dbReference>
<evidence type="ECO:0000313" key="7">
    <source>
        <dbReference type="Proteomes" id="UP000245622"/>
    </source>
</evidence>
<dbReference type="KEGG" id="ril:CRIB_585"/>
<name>A0A1V1HZE0_9FIRM</name>
<keyword evidence="2" id="KW-0547">Nucleotide-binding</keyword>
<evidence type="ECO:0000259" key="5">
    <source>
        <dbReference type="PROSITE" id="PS50893"/>
    </source>
</evidence>
<dbReference type="InterPro" id="IPR027417">
    <property type="entry name" value="P-loop_NTPase"/>
</dbReference>
<dbReference type="PROSITE" id="PS50893">
    <property type="entry name" value="ABC_TRANSPORTER_2"/>
    <property type="match status" value="1"/>
</dbReference>
<gene>
    <name evidence="6" type="ORF">CRIB_585</name>
</gene>
<proteinExistence type="predicted"/>
<protein>
    <submittedName>
        <fullName evidence="6">Iron(3+)-hydroxamate import ATP-binding protein FhuC</fullName>
    </submittedName>
</protein>
<evidence type="ECO:0000256" key="3">
    <source>
        <dbReference type="ARBA" id="ARBA00022840"/>
    </source>
</evidence>
<dbReference type="CDD" id="cd03214">
    <property type="entry name" value="ABC_Iron-Siderophores_B12_Hemin"/>
    <property type="match status" value="1"/>
</dbReference>